<dbReference type="PROSITE" id="PS00658">
    <property type="entry name" value="FORK_HEAD_2"/>
    <property type="match status" value="1"/>
</dbReference>
<dbReference type="GO" id="GO:0003700">
    <property type="term" value="F:DNA-binding transcription factor activity"/>
    <property type="evidence" value="ECO:0007669"/>
    <property type="project" value="InterPro"/>
</dbReference>
<keyword evidence="1" id="KW-0217">Developmental protein</keyword>
<evidence type="ECO:0000256" key="1">
    <source>
        <dbReference type="ARBA" id="ARBA00022473"/>
    </source>
</evidence>
<gene>
    <name evidence="7" type="primary">fd19B</name>
</gene>
<dbReference type="PRINTS" id="PR00053">
    <property type="entry name" value="FORKHEAD"/>
</dbReference>
<dbReference type="FunCoup" id="A0A6I8W6T9">
    <property type="interactions" value="63"/>
</dbReference>
<dbReference type="GO" id="GO:0006357">
    <property type="term" value="P:regulation of transcription by RNA polymerase II"/>
    <property type="evidence" value="ECO:0007669"/>
    <property type="project" value="TreeGrafter"/>
</dbReference>
<sequence length="336" mass="38547">MDTTTSPQVFQSSFSIRSLLSEKGEEYCHQPSSPSHSCNSSEEASSDESHTHSNSHSSSGSVTTSPTIGGDKEASKPAFTYSALIVMAIRSSPEKRLTLSGICKWIADSFAYYQNHKSVWQNSIRHNLSLNPCFVRVPRALDDPGRGHYWALDPYAEDLTIGETTGRLRRSHTASAGQHLLGRSKAAHPYQQQMQLYAHSMFKPHAAYFPIADTARQQHQQQQHHTIMMQNYHQATATAAAALAQAQAQAQAQQAHRQQTTLSSHFHQQQQQQHHHHHRPGNSNYYQRHHQQQQQQQRQHNYYLQQQQQHHQLQQEQYPSTYADKWMRQPIECLWR</sequence>
<keyword evidence="3" id="KW-0539">Nucleus</keyword>
<dbReference type="GO" id="GO:1990837">
    <property type="term" value="F:sequence-specific double-stranded DNA binding"/>
    <property type="evidence" value="ECO:0007669"/>
    <property type="project" value="TreeGrafter"/>
</dbReference>
<dbReference type="KEGG" id="dpo:6901676"/>
<dbReference type="SUPFAM" id="SSF46785">
    <property type="entry name" value="Winged helix' DNA-binding domain"/>
    <property type="match status" value="1"/>
</dbReference>
<feature type="compositionally biased region" description="Low complexity" evidence="4">
    <location>
        <begin position="52"/>
        <end position="65"/>
    </location>
</feature>
<dbReference type="PANTHER" id="PTHR46617">
    <property type="entry name" value="FORKHEAD BOX PROTEIN G1"/>
    <property type="match status" value="1"/>
</dbReference>
<dbReference type="PANTHER" id="PTHR46617:SF3">
    <property type="entry name" value="FORKHEAD BOX PROTEIN G1"/>
    <property type="match status" value="1"/>
</dbReference>
<evidence type="ECO:0000259" key="5">
    <source>
        <dbReference type="PROSITE" id="PS50039"/>
    </source>
</evidence>
<proteinExistence type="predicted"/>
<evidence type="ECO:0000313" key="6">
    <source>
        <dbReference type="Proteomes" id="UP000001819"/>
    </source>
</evidence>
<feature type="compositionally biased region" description="Low complexity" evidence="4">
    <location>
        <begin position="292"/>
        <end position="311"/>
    </location>
</feature>
<feature type="compositionally biased region" description="Low complexity" evidence="4">
    <location>
        <begin position="249"/>
        <end position="272"/>
    </location>
</feature>
<accession>A0A6I8W6T9</accession>
<reference evidence="7" key="1">
    <citation type="submission" date="2025-08" db="UniProtKB">
        <authorList>
            <consortium name="RefSeq"/>
        </authorList>
    </citation>
    <scope>IDENTIFICATION</scope>
    <source>
        <strain evidence="7">MV-25-SWS-2005</strain>
        <tissue evidence="7">Whole body</tissue>
    </source>
</reference>
<feature type="domain" description="Fork-head" evidence="5">
    <location>
        <begin position="76"/>
        <end position="170"/>
    </location>
</feature>
<comment type="subcellular location">
    <subcellularLocation>
        <location evidence="3">Nucleus</location>
    </subcellularLocation>
</comment>
<organism evidence="6 7">
    <name type="scientific">Drosophila pseudoobscura pseudoobscura</name>
    <name type="common">Fruit fly</name>
    <dbReference type="NCBI Taxonomy" id="46245"/>
    <lineage>
        <taxon>Eukaryota</taxon>
        <taxon>Metazoa</taxon>
        <taxon>Ecdysozoa</taxon>
        <taxon>Arthropoda</taxon>
        <taxon>Hexapoda</taxon>
        <taxon>Insecta</taxon>
        <taxon>Pterygota</taxon>
        <taxon>Neoptera</taxon>
        <taxon>Endopterygota</taxon>
        <taxon>Diptera</taxon>
        <taxon>Brachycera</taxon>
        <taxon>Muscomorpha</taxon>
        <taxon>Ephydroidea</taxon>
        <taxon>Drosophilidae</taxon>
        <taxon>Drosophila</taxon>
        <taxon>Sophophora</taxon>
    </lineage>
</organism>
<feature type="region of interest" description="Disordered" evidence="4">
    <location>
        <begin position="25"/>
        <end position="72"/>
    </location>
</feature>
<dbReference type="InParanoid" id="A0A6I8W6T9"/>
<dbReference type="FunFam" id="1.10.10.10:FF:000135">
    <property type="entry name" value="forkhead box protein G1"/>
    <property type="match status" value="1"/>
</dbReference>
<feature type="DNA-binding region" description="Fork-head" evidence="3">
    <location>
        <begin position="76"/>
        <end position="170"/>
    </location>
</feature>
<dbReference type="Pfam" id="PF00250">
    <property type="entry name" value="Forkhead"/>
    <property type="match status" value="1"/>
</dbReference>
<dbReference type="InterPro" id="IPR036390">
    <property type="entry name" value="WH_DNA-bd_sf"/>
</dbReference>
<protein>
    <submittedName>
        <fullName evidence="7">Fork head domain transcription factor slp1</fullName>
    </submittedName>
</protein>
<dbReference type="PROSITE" id="PS50039">
    <property type="entry name" value="FORK_HEAD_3"/>
    <property type="match status" value="1"/>
</dbReference>
<dbReference type="InterPro" id="IPR036388">
    <property type="entry name" value="WH-like_DNA-bd_sf"/>
</dbReference>
<keyword evidence="2 3" id="KW-0238">DNA-binding</keyword>
<dbReference type="SMART" id="SM00339">
    <property type="entry name" value="FH"/>
    <property type="match status" value="1"/>
</dbReference>
<dbReference type="AlphaFoldDB" id="A0A6I8W6T9"/>
<dbReference type="Gene3D" id="1.10.10.10">
    <property type="entry name" value="Winged helix-like DNA-binding domain superfamily/Winged helix DNA-binding domain"/>
    <property type="match status" value="1"/>
</dbReference>
<evidence type="ECO:0000313" key="7">
    <source>
        <dbReference type="RefSeq" id="XP_033239022.1"/>
    </source>
</evidence>
<dbReference type="Proteomes" id="UP000001819">
    <property type="component" value="Chromosome X"/>
</dbReference>
<evidence type="ECO:0000256" key="3">
    <source>
        <dbReference type="PROSITE-ProRule" id="PRU00089"/>
    </source>
</evidence>
<feature type="compositionally biased region" description="Low complexity" evidence="4">
    <location>
        <begin position="32"/>
        <end position="43"/>
    </location>
</feature>
<dbReference type="InterPro" id="IPR001766">
    <property type="entry name" value="Fork_head_dom"/>
</dbReference>
<evidence type="ECO:0000256" key="4">
    <source>
        <dbReference type="SAM" id="MobiDB-lite"/>
    </source>
</evidence>
<dbReference type="InterPro" id="IPR030456">
    <property type="entry name" value="TF_fork_head_CS_2"/>
</dbReference>
<keyword evidence="6" id="KW-1185">Reference proteome</keyword>
<dbReference type="InterPro" id="IPR047208">
    <property type="entry name" value="FOXG1"/>
</dbReference>
<dbReference type="GO" id="GO:0005634">
    <property type="term" value="C:nucleus"/>
    <property type="evidence" value="ECO:0007669"/>
    <property type="project" value="UniProtKB-SubCell"/>
</dbReference>
<name>A0A6I8W6T9_DROPS</name>
<evidence type="ECO:0000256" key="2">
    <source>
        <dbReference type="ARBA" id="ARBA00023125"/>
    </source>
</evidence>
<dbReference type="RefSeq" id="XP_033239022.1">
    <property type="nucleotide sequence ID" value="XM_033383131.1"/>
</dbReference>
<feature type="region of interest" description="Disordered" evidence="4">
    <location>
        <begin position="249"/>
        <end position="311"/>
    </location>
</feature>